<evidence type="ECO:0000313" key="2">
    <source>
        <dbReference type="Proteomes" id="UP000326678"/>
    </source>
</evidence>
<evidence type="ECO:0000313" key="1">
    <source>
        <dbReference type="EMBL" id="QFS43186.1"/>
    </source>
</evidence>
<gene>
    <name evidence="1" type="ORF">GXM_00659</name>
</gene>
<dbReference type="EMBL" id="CP045226">
    <property type="protein sequence ID" value="QFS43186.1"/>
    <property type="molecule type" value="Genomic_DNA"/>
</dbReference>
<organism evidence="1 2">
    <name type="scientific">Nostoc sphaeroides CCNUC1</name>
    <dbReference type="NCBI Taxonomy" id="2653204"/>
    <lineage>
        <taxon>Bacteria</taxon>
        <taxon>Bacillati</taxon>
        <taxon>Cyanobacteriota</taxon>
        <taxon>Cyanophyceae</taxon>
        <taxon>Nostocales</taxon>
        <taxon>Nostocaceae</taxon>
        <taxon>Nostoc</taxon>
    </lineage>
</organism>
<accession>A0A5P8VSK6</accession>
<keyword evidence="2" id="KW-1185">Reference proteome</keyword>
<proteinExistence type="predicted"/>
<dbReference type="AlphaFoldDB" id="A0A5P8VSK6"/>
<dbReference type="Proteomes" id="UP000326678">
    <property type="component" value="Chromosome Gxm1"/>
</dbReference>
<dbReference type="KEGG" id="nsh:GXM_00659"/>
<name>A0A5P8VSK6_9NOSO</name>
<protein>
    <submittedName>
        <fullName evidence="1">Uncharacterized protein</fullName>
    </submittedName>
</protein>
<reference evidence="1 2" key="1">
    <citation type="submission" date="2019-10" db="EMBL/GenBank/DDBJ databases">
        <title>Genomic and transcriptomic insights into the perfect genentic adaptation of a filamentous nitrogen-fixing cyanobacterium to rice fields.</title>
        <authorList>
            <person name="Chen Z."/>
        </authorList>
    </citation>
    <scope>NUCLEOTIDE SEQUENCE [LARGE SCALE GENOMIC DNA]</scope>
    <source>
        <strain evidence="1">CCNUC1</strain>
    </source>
</reference>
<sequence>MDYGLAIALNYNFFNLVALHPNYFLVIKNSQPFWCNRIF</sequence>